<feature type="compositionally biased region" description="Low complexity" evidence="1">
    <location>
        <begin position="285"/>
        <end position="300"/>
    </location>
</feature>
<feature type="compositionally biased region" description="Pro residues" evidence="1">
    <location>
        <begin position="249"/>
        <end position="261"/>
    </location>
</feature>
<sequence length="644" mass="72568">MPPPASMEERIVFLEKQLQHKDQQLKVAVAVNESKVLAKKHIPRPKGQAGKGKRGYKLSAAMRLSKNKPRYHRLMRIVRYCANRFLRTGTMIKHQEPARLEKVIQLIMRENSYFQRFHGGWPIHDFIKQYLLNNSDNYKRAMHQERAAEAKDDENWEDEDDNMSVEEEVGDDTVESEEEEDIVIGDDEDVDEEPDNVEEPAEYEELDEDALEDILDLEDDGEENGAKMVWSPAPSTPINAKKSKENIAPKPPLPANRPQPKPLYKKKLTEALASPSPKKRKAPDSASEPAPQPAKKAAKTSFPILSRSIVQLFRQRQELIDADGATAAACNELTAEICKVIRAEDERSRCLAEAKTIGWPFNINFDTLAPRIMALSHEINRLSLSSISLNKSPIWRAFLKRIDYKVWAFSRASSRFPFAQLGCGYYGPKGLEIIKHALKYIQKEEDEDDDSIENCLFATLSGLIDTPNNWHKYDDDSNLISPNKFMKFILIPHVVASLIAEDLEIELREAVDILELSEQYGFLFNADPPPKVDLVVSPVYAQQAPPRLRKKLTLLVTPKAKDNNTGRFPPPPPPKSKSKKAQIVGKPKAASPIKKPLSKPKPVQKPLSKSGTVPAKAPKSSSKLPTEAVSQPKPALRRTIRRTG</sequence>
<feature type="region of interest" description="Disordered" evidence="1">
    <location>
        <begin position="144"/>
        <end position="209"/>
    </location>
</feature>
<name>A0AAD7K620_9AGAR</name>
<feature type="region of interest" description="Disordered" evidence="1">
    <location>
        <begin position="551"/>
        <end position="644"/>
    </location>
</feature>
<dbReference type="AlphaFoldDB" id="A0AAD7K620"/>
<keyword evidence="4" id="KW-1185">Reference proteome</keyword>
<protein>
    <recommendedName>
        <fullName evidence="2">Restriction of telomere capping protein 4 C-terminal domain-containing protein</fullName>
    </recommendedName>
</protein>
<evidence type="ECO:0000256" key="1">
    <source>
        <dbReference type="SAM" id="MobiDB-lite"/>
    </source>
</evidence>
<dbReference type="Pfam" id="PF14474">
    <property type="entry name" value="RTC4"/>
    <property type="match status" value="1"/>
</dbReference>
<feature type="compositionally biased region" description="Low complexity" evidence="1">
    <location>
        <begin position="586"/>
        <end position="595"/>
    </location>
</feature>
<evidence type="ECO:0000313" key="4">
    <source>
        <dbReference type="Proteomes" id="UP001215598"/>
    </source>
</evidence>
<dbReference type="Proteomes" id="UP001215598">
    <property type="component" value="Unassembled WGS sequence"/>
</dbReference>
<feature type="region of interest" description="Disordered" evidence="1">
    <location>
        <begin position="224"/>
        <end position="300"/>
    </location>
</feature>
<comment type="caution">
    <text evidence="3">The sequence shown here is derived from an EMBL/GenBank/DDBJ whole genome shotgun (WGS) entry which is preliminary data.</text>
</comment>
<organism evidence="3 4">
    <name type="scientific">Mycena metata</name>
    <dbReference type="NCBI Taxonomy" id="1033252"/>
    <lineage>
        <taxon>Eukaryota</taxon>
        <taxon>Fungi</taxon>
        <taxon>Dikarya</taxon>
        <taxon>Basidiomycota</taxon>
        <taxon>Agaricomycotina</taxon>
        <taxon>Agaricomycetes</taxon>
        <taxon>Agaricomycetidae</taxon>
        <taxon>Agaricales</taxon>
        <taxon>Marasmiineae</taxon>
        <taxon>Mycenaceae</taxon>
        <taxon>Mycena</taxon>
    </lineage>
</organism>
<feature type="compositionally biased region" description="Basic residues" evidence="1">
    <location>
        <begin position="635"/>
        <end position="644"/>
    </location>
</feature>
<reference evidence="3" key="1">
    <citation type="submission" date="2023-03" db="EMBL/GenBank/DDBJ databases">
        <title>Massive genome expansion in bonnet fungi (Mycena s.s.) driven by repeated elements and novel gene families across ecological guilds.</title>
        <authorList>
            <consortium name="Lawrence Berkeley National Laboratory"/>
            <person name="Harder C.B."/>
            <person name="Miyauchi S."/>
            <person name="Viragh M."/>
            <person name="Kuo A."/>
            <person name="Thoen E."/>
            <person name="Andreopoulos B."/>
            <person name="Lu D."/>
            <person name="Skrede I."/>
            <person name="Drula E."/>
            <person name="Henrissat B."/>
            <person name="Morin E."/>
            <person name="Kohler A."/>
            <person name="Barry K."/>
            <person name="LaButti K."/>
            <person name="Morin E."/>
            <person name="Salamov A."/>
            <person name="Lipzen A."/>
            <person name="Mereny Z."/>
            <person name="Hegedus B."/>
            <person name="Baldrian P."/>
            <person name="Stursova M."/>
            <person name="Weitz H."/>
            <person name="Taylor A."/>
            <person name="Grigoriev I.V."/>
            <person name="Nagy L.G."/>
            <person name="Martin F."/>
            <person name="Kauserud H."/>
        </authorList>
    </citation>
    <scope>NUCLEOTIDE SEQUENCE</scope>
    <source>
        <strain evidence="3">CBHHK182m</strain>
    </source>
</reference>
<dbReference type="InterPro" id="IPR028094">
    <property type="entry name" value="RTC4_C"/>
</dbReference>
<gene>
    <name evidence="3" type="ORF">B0H16DRAFT_1683340</name>
</gene>
<proteinExistence type="predicted"/>
<feature type="domain" description="Restriction of telomere capping protein 4 C-terminal" evidence="2">
    <location>
        <begin position="413"/>
        <end position="524"/>
    </location>
</feature>
<dbReference type="EMBL" id="JARKIB010000006">
    <property type="protein sequence ID" value="KAJ7779126.1"/>
    <property type="molecule type" value="Genomic_DNA"/>
</dbReference>
<evidence type="ECO:0000259" key="2">
    <source>
        <dbReference type="Pfam" id="PF14474"/>
    </source>
</evidence>
<accession>A0AAD7K620</accession>
<evidence type="ECO:0000313" key="3">
    <source>
        <dbReference type="EMBL" id="KAJ7779126.1"/>
    </source>
</evidence>
<feature type="compositionally biased region" description="Acidic residues" evidence="1">
    <location>
        <begin position="151"/>
        <end position="209"/>
    </location>
</feature>